<protein>
    <submittedName>
        <fullName evidence="2">Uncharacterized protein</fullName>
    </submittedName>
</protein>
<proteinExistence type="predicted"/>
<feature type="region of interest" description="Disordered" evidence="1">
    <location>
        <begin position="62"/>
        <end position="81"/>
    </location>
</feature>
<dbReference type="RefSeq" id="WP_015931779.1">
    <property type="nucleotide sequence ID" value="NC_011894.1"/>
</dbReference>
<dbReference type="HOGENOM" id="CLU_2569880_0_0_5"/>
<dbReference type="eggNOG" id="ENOG5030WGY">
    <property type="taxonomic scope" value="Bacteria"/>
</dbReference>
<dbReference type="Proteomes" id="UP000008207">
    <property type="component" value="Chromosome"/>
</dbReference>
<sequence>MGEVYDWRRIGRPVFMEPPFDGQPVELRLASGAVIEARLDDPELVVTEDPAFTLGAVAWRDRGGHRLPEGDPPVGWRPLAP</sequence>
<reference evidence="2 3" key="1">
    <citation type="submission" date="2009-01" db="EMBL/GenBank/DDBJ databases">
        <title>Complete sequence of chromosome of Methylobacterium nodulans ORS 2060.</title>
        <authorList>
            <consortium name="US DOE Joint Genome Institute"/>
            <person name="Lucas S."/>
            <person name="Copeland A."/>
            <person name="Lapidus A."/>
            <person name="Glavina del Rio T."/>
            <person name="Dalin E."/>
            <person name="Tice H."/>
            <person name="Bruce D."/>
            <person name="Goodwin L."/>
            <person name="Pitluck S."/>
            <person name="Sims D."/>
            <person name="Brettin T."/>
            <person name="Detter J.C."/>
            <person name="Han C."/>
            <person name="Larimer F."/>
            <person name="Land M."/>
            <person name="Hauser L."/>
            <person name="Kyrpides N."/>
            <person name="Ivanova N."/>
            <person name="Marx C.J."/>
            <person name="Richardson P."/>
        </authorList>
    </citation>
    <scope>NUCLEOTIDE SEQUENCE [LARGE SCALE GENOMIC DNA]</scope>
    <source>
        <strain evidence="3">LMG 21967 / CNCM I-2342 / ORS 2060</strain>
    </source>
</reference>
<dbReference type="AlphaFoldDB" id="B8ILH1"/>
<dbReference type="EMBL" id="CP001349">
    <property type="protein sequence ID" value="ACL60170.1"/>
    <property type="molecule type" value="Genomic_DNA"/>
</dbReference>
<dbReference type="OrthoDB" id="9902751at2"/>
<organism evidence="2 3">
    <name type="scientific">Methylobacterium nodulans (strain LMG 21967 / CNCM I-2342 / ORS 2060)</name>
    <dbReference type="NCBI Taxonomy" id="460265"/>
    <lineage>
        <taxon>Bacteria</taxon>
        <taxon>Pseudomonadati</taxon>
        <taxon>Pseudomonadota</taxon>
        <taxon>Alphaproteobacteria</taxon>
        <taxon>Hyphomicrobiales</taxon>
        <taxon>Methylobacteriaceae</taxon>
        <taxon>Methylobacterium</taxon>
    </lineage>
</organism>
<dbReference type="KEGG" id="mno:Mnod_5325"/>
<keyword evidence="3" id="KW-1185">Reference proteome</keyword>
<evidence type="ECO:0000313" key="3">
    <source>
        <dbReference type="Proteomes" id="UP000008207"/>
    </source>
</evidence>
<accession>B8ILH1</accession>
<evidence type="ECO:0000313" key="2">
    <source>
        <dbReference type="EMBL" id="ACL60170.1"/>
    </source>
</evidence>
<name>B8ILH1_METNO</name>
<gene>
    <name evidence="2" type="ordered locus">Mnod_5325</name>
</gene>
<evidence type="ECO:0000256" key="1">
    <source>
        <dbReference type="SAM" id="MobiDB-lite"/>
    </source>
</evidence>